<dbReference type="AlphaFoldDB" id="X1HCP2"/>
<feature type="non-terminal residue" evidence="2">
    <location>
        <position position="1"/>
    </location>
</feature>
<reference evidence="2" key="1">
    <citation type="journal article" date="2014" name="Front. Microbiol.">
        <title>High frequency of phylogenetically diverse reductive dehalogenase-homologous genes in deep subseafloor sedimentary metagenomes.</title>
        <authorList>
            <person name="Kawai M."/>
            <person name="Futagami T."/>
            <person name="Toyoda A."/>
            <person name="Takaki Y."/>
            <person name="Nishi S."/>
            <person name="Hori S."/>
            <person name="Arai W."/>
            <person name="Tsubouchi T."/>
            <person name="Morono Y."/>
            <person name="Uchiyama I."/>
            <person name="Ito T."/>
            <person name="Fujiyama A."/>
            <person name="Inagaki F."/>
            <person name="Takami H."/>
        </authorList>
    </citation>
    <scope>NUCLEOTIDE SEQUENCE</scope>
    <source>
        <strain evidence="2">Expedition CK06-06</strain>
    </source>
</reference>
<protein>
    <recommendedName>
        <fullName evidence="1">FlgD/Vpr Ig-like domain-containing protein</fullName>
    </recommendedName>
</protein>
<dbReference type="InterPro" id="IPR026444">
    <property type="entry name" value="Secre_tail"/>
</dbReference>
<gene>
    <name evidence="2" type="ORF">S03H2_28184</name>
</gene>
<name>X1HCP2_9ZZZZ</name>
<evidence type="ECO:0000313" key="2">
    <source>
        <dbReference type="EMBL" id="GAH54845.1"/>
    </source>
</evidence>
<dbReference type="Pfam" id="PF13860">
    <property type="entry name" value="FlgD_ig"/>
    <property type="match status" value="1"/>
</dbReference>
<feature type="domain" description="FlgD/Vpr Ig-like" evidence="1">
    <location>
        <begin position="188"/>
        <end position="239"/>
    </location>
</feature>
<dbReference type="NCBIfam" id="TIGR04183">
    <property type="entry name" value="Por_Secre_tail"/>
    <property type="match status" value="1"/>
</dbReference>
<dbReference type="EMBL" id="BARU01016979">
    <property type="protein sequence ID" value="GAH54845.1"/>
    <property type="molecule type" value="Genomic_DNA"/>
</dbReference>
<organism evidence="2">
    <name type="scientific">marine sediment metagenome</name>
    <dbReference type="NCBI Taxonomy" id="412755"/>
    <lineage>
        <taxon>unclassified sequences</taxon>
        <taxon>metagenomes</taxon>
        <taxon>ecological metagenomes</taxon>
    </lineage>
</organism>
<dbReference type="InterPro" id="IPR025965">
    <property type="entry name" value="FlgD/Vpr_Ig-like"/>
</dbReference>
<comment type="caution">
    <text evidence="2">The sequence shown here is derived from an EMBL/GenBank/DDBJ whole genome shotgun (WGS) entry which is preliminary data.</text>
</comment>
<accession>X1HCP2</accession>
<evidence type="ECO:0000259" key="1">
    <source>
        <dbReference type="Pfam" id="PF13860"/>
    </source>
</evidence>
<proteinExistence type="predicted"/>
<dbReference type="Gene3D" id="2.60.40.4070">
    <property type="match status" value="1"/>
</dbReference>
<sequence>TPSPGYFEAFRVGGDADHNGFPDIVLVADEGSWPSDRNHIRFFKETSIPETFSIHSIYPHGYEKFYAGSVHFIDWISSVPDTQPTSVMLELSTTGNSGSWVTIADNLPDNGKYQWLIPDTISSQDCFFRYTIFDQSDTAECITPAPFEIMPSLSIYQNPPTEIMSKNDLKIIPSFIAHGGVQIYYEINKTSTVNLSIYDSSGRVVKKLIDRKQKRGHGNVLWDGKDEMGFYVKNGIYFILLTIEKETISKKIALMK</sequence>